<gene>
    <name evidence="1" type="primary">Zoerhiza.2_8_3</name>
</gene>
<protein>
    <submittedName>
        <fullName evidence="1">Uncharacterized protein</fullName>
    </submittedName>
</protein>
<dbReference type="Proteomes" id="UP000678631">
    <property type="component" value="Segment"/>
</dbReference>
<accession>A0A8S5L2V8</accession>
<dbReference type="KEGG" id="vg:80397105"/>
<name>A0A8S5L2V8_9VIRU</name>
<proteinExistence type="predicted"/>
<dbReference type="RefSeq" id="YP_010768887.1">
    <property type="nucleotide sequence ID" value="NC_073818.1"/>
</dbReference>
<keyword evidence="2" id="KW-1185">Reference proteome</keyword>
<sequence>MWLVSEIPSSQAFRKTRIFCEWPIEAGVPSALVQTTIDSILIVSNRGLYFSHLVTVTTVEGLDSLLGS</sequence>
<evidence type="ECO:0000313" key="1">
    <source>
        <dbReference type="EMBL" id="DAD52001.1"/>
    </source>
</evidence>
<evidence type="ECO:0000313" key="2">
    <source>
        <dbReference type="Proteomes" id="UP000678631"/>
    </source>
</evidence>
<reference evidence="1" key="1">
    <citation type="submission" date="2020-09" db="EMBL/GenBank/DDBJ databases">
        <title>Leviviricetes taxonomy.</title>
        <authorList>
            <person name="Stockdale S.R."/>
            <person name="Callanan J."/>
            <person name="Adriaenssens E.M."/>
            <person name="Kuhn J.H."/>
            <person name="Rumnieks J."/>
            <person name="Shkoporov A."/>
            <person name="Draper L.A."/>
            <person name="Ross P."/>
            <person name="Hill C."/>
        </authorList>
    </citation>
    <scope>NUCLEOTIDE SEQUENCE</scope>
</reference>
<organism evidence="1 2">
    <name type="scientific">ssRNA phage Zoerhiza.2_8</name>
    <dbReference type="NCBI Taxonomy" id="2786816"/>
    <lineage>
        <taxon>Viruses</taxon>
        <taxon>Riboviria</taxon>
        <taxon>Orthornavirae</taxon>
        <taxon>Lenarviricota</taxon>
        <taxon>Leviviricetes</taxon>
        <taxon>Norzivirales</taxon>
        <taxon>Atkinsviridae</taxon>
        <taxon>Pagohnivirus</taxon>
        <taxon>Pagohnivirus humenecus</taxon>
    </lineage>
</organism>
<dbReference type="EMBL" id="BK013975">
    <property type="protein sequence ID" value="DAD52001.1"/>
    <property type="molecule type" value="Genomic_RNA"/>
</dbReference>
<dbReference type="GeneID" id="80397105"/>